<dbReference type="SUPFAM" id="SSF50939">
    <property type="entry name" value="Sialidases"/>
    <property type="match status" value="1"/>
</dbReference>
<accession>A0AAV1INR6</accession>
<feature type="domain" description="Sialidase" evidence="2">
    <location>
        <begin position="68"/>
        <end position="360"/>
    </location>
</feature>
<dbReference type="PANTHER" id="PTHR43752:SF2">
    <property type="entry name" value="BNR_ASP-BOX REPEAT FAMILY PROTEIN"/>
    <property type="match status" value="1"/>
</dbReference>
<proteinExistence type="predicted"/>
<dbReference type="Pfam" id="PF13088">
    <property type="entry name" value="BNR_2"/>
    <property type="match status" value="1"/>
</dbReference>
<evidence type="ECO:0000313" key="3">
    <source>
        <dbReference type="EMBL" id="CAK0787760.1"/>
    </source>
</evidence>
<comment type="caution">
    <text evidence="3">The sequence shown here is derived from an EMBL/GenBank/DDBJ whole genome shotgun (WGS) entry which is preliminary data.</text>
</comment>
<organism evidence="3 4">
    <name type="scientific">Coccomyxa viridis</name>
    <dbReference type="NCBI Taxonomy" id="1274662"/>
    <lineage>
        <taxon>Eukaryota</taxon>
        <taxon>Viridiplantae</taxon>
        <taxon>Chlorophyta</taxon>
        <taxon>core chlorophytes</taxon>
        <taxon>Trebouxiophyceae</taxon>
        <taxon>Trebouxiophyceae incertae sedis</taxon>
        <taxon>Coccomyxaceae</taxon>
        <taxon>Coccomyxa</taxon>
    </lineage>
</organism>
<dbReference type="AlphaFoldDB" id="A0AAV1INR6"/>
<evidence type="ECO:0000256" key="1">
    <source>
        <dbReference type="SAM" id="MobiDB-lite"/>
    </source>
</evidence>
<feature type="compositionally biased region" description="Polar residues" evidence="1">
    <location>
        <begin position="523"/>
        <end position="533"/>
    </location>
</feature>
<dbReference type="EMBL" id="CAUYUE010000018">
    <property type="protein sequence ID" value="CAK0787760.1"/>
    <property type="molecule type" value="Genomic_DNA"/>
</dbReference>
<keyword evidence="4" id="KW-1185">Reference proteome</keyword>
<dbReference type="Gene3D" id="2.120.10.10">
    <property type="match status" value="1"/>
</dbReference>
<dbReference type="InterPro" id="IPR036278">
    <property type="entry name" value="Sialidase_sf"/>
</dbReference>
<feature type="compositionally biased region" description="Basic and acidic residues" evidence="1">
    <location>
        <begin position="547"/>
        <end position="561"/>
    </location>
</feature>
<gene>
    <name evidence="3" type="ORF">CVIRNUC_010982</name>
</gene>
<dbReference type="CDD" id="cd15482">
    <property type="entry name" value="Sialidase_non-viral"/>
    <property type="match status" value="1"/>
</dbReference>
<feature type="region of interest" description="Disordered" evidence="1">
    <location>
        <begin position="523"/>
        <end position="561"/>
    </location>
</feature>
<feature type="region of interest" description="Disordered" evidence="1">
    <location>
        <begin position="665"/>
        <end position="697"/>
    </location>
</feature>
<protein>
    <recommendedName>
        <fullName evidence="2">Sialidase domain-containing protein</fullName>
    </recommendedName>
</protein>
<dbReference type="Proteomes" id="UP001314263">
    <property type="component" value="Unassembled WGS sequence"/>
</dbReference>
<feature type="compositionally biased region" description="Low complexity" evidence="1">
    <location>
        <begin position="473"/>
        <end position="486"/>
    </location>
</feature>
<evidence type="ECO:0000259" key="2">
    <source>
        <dbReference type="Pfam" id="PF13088"/>
    </source>
</evidence>
<sequence>MPDGSSAQDVTYRWVYRNPFSIFDPKAVDYGKGSRNGTVNSPLSAIPTTYQPRLRYSHMATLSHLPNGSIAAQWQANTKWFEGAANQSIYWSISDDGGLTWGPTRVLLPSPDTLPIWGPVQHAENGTLHLWYSKSHSACSWVSSGGVCWAPGGDMLFSTSRDMGQTWNTTTIVPWSYEGGIARLTCNSISLNAKGEWLLPYWRELGGGPVCQKEPSLHGTAGVLITADQGKTYTKVNVPKDNRTWMIENAIAQYAAPVEGTDMHVQTFRTATGVALESWSSDGGYNWTFPVNSTLPNPNSRMDIVSLPNNTLVAAFNDSPNKRTPLRLATSADGGLTWTRGALIEDDPEGSFHYPALLYDAAKDIVMVIYTVGYPPRLVPVSLVLPGLDVRSGSVFAPYVAPAPAPAPARSATAAALSANAPAPAAARSASAPAPAAAGLAAVVTTPGPLAEPPAADAEAAAAVSMAPAPLMGPGAAPAPTPAARRTSPKPPVNTTLSRVLGVKAAAAAGIASPSPDAKAFQASTLSASTNRTASKAPAPAPAASREAARLAGTREGDREALSRIGRRLAQALAPSTGSGITAPGQGAMEKTGTSALFPAARAALQAEDVLAHIQGGLDDVSMDELAENAALADEHAELLTAHGYRLVEGLPGFVLEPSDRGVRDLDGGTFQRNSDPGAYASLSQDEGESQSSQEGVVGRRLLKDRFVKEESDYGRVNYGLRVATVDRHALVNGLISRK</sequence>
<evidence type="ECO:0000313" key="4">
    <source>
        <dbReference type="Proteomes" id="UP001314263"/>
    </source>
</evidence>
<name>A0AAV1INR6_9CHLO</name>
<feature type="region of interest" description="Disordered" evidence="1">
    <location>
        <begin position="473"/>
        <end position="495"/>
    </location>
</feature>
<dbReference type="InterPro" id="IPR011040">
    <property type="entry name" value="Sialidase"/>
</dbReference>
<dbReference type="PANTHER" id="PTHR43752">
    <property type="entry name" value="BNR/ASP-BOX REPEAT FAMILY PROTEIN"/>
    <property type="match status" value="1"/>
</dbReference>
<feature type="compositionally biased region" description="Low complexity" evidence="1">
    <location>
        <begin position="534"/>
        <end position="546"/>
    </location>
</feature>
<reference evidence="3 4" key="1">
    <citation type="submission" date="2023-10" db="EMBL/GenBank/DDBJ databases">
        <authorList>
            <person name="Maclean D."/>
            <person name="Macfadyen A."/>
        </authorList>
    </citation>
    <scope>NUCLEOTIDE SEQUENCE [LARGE SCALE GENOMIC DNA]</scope>
</reference>